<keyword evidence="1 8" id="KW-0132">Cell division</keyword>
<protein>
    <recommendedName>
        <fullName evidence="8">Septation ring formation regulator EzrA</fullName>
    </recommendedName>
</protein>
<evidence type="ECO:0000256" key="2">
    <source>
        <dbReference type="ARBA" id="ARBA00022692"/>
    </source>
</evidence>
<feature type="topological domain" description="Cytoplasmic" evidence="8">
    <location>
        <begin position="22"/>
        <end position="566"/>
    </location>
</feature>
<dbReference type="Proteomes" id="UP001597506">
    <property type="component" value="Unassembled WGS sequence"/>
</dbReference>
<evidence type="ECO:0000256" key="5">
    <source>
        <dbReference type="ARBA" id="ARBA00023136"/>
    </source>
</evidence>
<dbReference type="HAMAP" id="MF_00728">
    <property type="entry name" value="EzrA"/>
    <property type="match status" value="1"/>
</dbReference>
<feature type="coiled-coil region" evidence="8">
    <location>
        <begin position="376"/>
        <end position="465"/>
    </location>
</feature>
<comment type="caution">
    <text evidence="10">The sequence shown here is derived from an EMBL/GenBank/DDBJ whole genome shotgun (WGS) entry which is preliminary data.</text>
</comment>
<keyword evidence="5 8" id="KW-0472">Membrane</keyword>
<evidence type="ECO:0000256" key="3">
    <source>
        <dbReference type="ARBA" id="ARBA00022989"/>
    </source>
</evidence>
<evidence type="ECO:0000256" key="4">
    <source>
        <dbReference type="ARBA" id="ARBA00023054"/>
    </source>
</evidence>
<evidence type="ECO:0000256" key="6">
    <source>
        <dbReference type="ARBA" id="ARBA00023210"/>
    </source>
</evidence>
<comment type="similarity">
    <text evidence="8">Belongs to the EzrA family.</text>
</comment>
<keyword evidence="3 8" id="KW-1133">Transmembrane helix</keyword>
<feature type="transmembrane region" description="Helical" evidence="9">
    <location>
        <begin position="6"/>
        <end position="22"/>
    </location>
</feature>
<evidence type="ECO:0000256" key="9">
    <source>
        <dbReference type="SAM" id="Phobius"/>
    </source>
</evidence>
<evidence type="ECO:0000256" key="7">
    <source>
        <dbReference type="ARBA" id="ARBA00023306"/>
    </source>
</evidence>
<proteinExistence type="inferred from homology"/>
<evidence type="ECO:0000256" key="1">
    <source>
        <dbReference type="ARBA" id="ARBA00022618"/>
    </source>
</evidence>
<evidence type="ECO:0000313" key="10">
    <source>
        <dbReference type="EMBL" id="MFD2681602.1"/>
    </source>
</evidence>
<feature type="coiled-coil region" evidence="8">
    <location>
        <begin position="133"/>
        <end position="185"/>
    </location>
</feature>
<feature type="topological domain" description="Extracellular" evidence="8">
    <location>
        <begin position="1"/>
        <end position="2"/>
    </location>
</feature>
<evidence type="ECO:0000313" key="11">
    <source>
        <dbReference type="Proteomes" id="UP001597506"/>
    </source>
</evidence>
<accession>A0ABW5RT01</accession>
<dbReference type="InterPro" id="IPR010379">
    <property type="entry name" value="EzrA"/>
</dbReference>
<keyword evidence="8" id="KW-1003">Cell membrane</keyword>
<dbReference type="EMBL" id="JBHUMF010000030">
    <property type="protein sequence ID" value="MFD2681602.1"/>
    <property type="molecule type" value="Genomic_DNA"/>
</dbReference>
<keyword evidence="6 8" id="KW-0717">Septation</keyword>
<organism evidence="10 11">
    <name type="scientific">Bacillus seohaeanensis</name>
    <dbReference type="NCBI Taxonomy" id="284580"/>
    <lineage>
        <taxon>Bacteria</taxon>
        <taxon>Bacillati</taxon>
        <taxon>Bacillota</taxon>
        <taxon>Bacilli</taxon>
        <taxon>Bacillales</taxon>
        <taxon>Bacillaceae</taxon>
        <taxon>Bacillus</taxon>
    </lineage>
</organism>
<dbReference type="Pfam" id="PF06160">
    <property type="entry name" value="EzrA"/>
    <property type="match status" value="1"/>
</dbReference>
<gene>
    <name evidence="8 10" type="primary">ezrA</name>
    <name evidence="10" type="ORF">ACFSUL_12685</name>
</gene>
<keyword evidence="7 8" id="KW-0131">Cell cycle</keyword>
<name>A0ABW5RT01_9BACI</name>
<reference evidence="11" key="1">
    <citation type="journal article" date="2019" name="Int. J. Syst. Evol. Microbiol.">
        <title>The Global Catalogue of Microorganisms (GCM) 10K type strain sequencing project: providing services to taxonomists for standard genome sequencing and annotation.</title>
        <authorList>
            <consortium name="The Broad Institute Genomics Platform"/>
            <consortium name="The Broad Institute Genome Sequencing Center for Infectious Disease"/>
            <person name="Wu L."/>
            <person name="Ma J."/>
        </authorList>
    </citation>
    <scope>NUCLEOTIDE SEQUENCE [LARGE SCALE GENOMIC DNA]</scope>
    <source>
        <strain evidence="11">KCTC 3913</strain>
    </source>
</reference>
<comment type="subcellular location">
    <subcellularLocation>
        <location evidence="8">Cell membrane</location>
        <topology evidence="8">Single-pass membrane protein</topology>
    </subcellularLocation>
    <text evidence="8">Colocalized with FtsZ to the nascent septal site.</text>
</comment>
<keyword evidence="2 8" id="KW-0812">Transmembrane</keyword>
<comment type="function">
    <text evidence="8">Negative regulator of FtsZ ring formation; modulates the frequency and position of FtsZ ring formation. Inhibits FtsZ ring formation at polar sites. Interacts either with FtsZ or with one of its binding partners to promote depolymerization.</text>
</comment>
<keyword evidence="4 8" id="KW-0175">Coiled coil</keyword>
<keyword evidence="11" id="KW-1185">Reference proteome</keyword>
<evidence type="ECO:0000256" key="8">
    <source>
        <dbReference type="HAMAP-Rule" id="MF_00728"/>
    </source>
</evidence>
<feature type="coiled-coil region" evidence="8">
    <location>
        <begin position="256"/>
        <end position="283"/>
    </location>
</feature>
<sequence>MQYVIAGIILVIIIFLFGFFYRKRYYTEIDRLEAWKIEIMNKPVSDELSKVKQLNMTGQTEELFERWRQAWDEIVAGDLPQVEELLFDAEENTDKFRLNKAKEVQMKIENVLTGTEEKIENILTELNVLVGSEEKNRLEIESLKENYRESKKKLLAYRHTYGKTAKEIETKLDELSSNVEQIDELTGQGNYLDAREMVISLSDEMNTIMYRMEVIPPLLSECQTVIPAQINELVAGFKEMEDQGYMLEHIDIDNEIDALKRYLEEISEKLQSVEIEIVEEGTKEIKERIEVMYDLLEKEVHSKHFVVQYKSGAESALLQLKEDNENLQYEMNYVQQGYHLEEKEMYLPKELEKKIDKLLKRYAMFETKFSDNQTAFSFLNDELKEMRDTLNELDEQQKEFELHLQTLRKDELSAREKLVDLKKQISEAGRIVSKSNIPGLPVGYMDILEEAQRKIEQVNVSLNEKPLNMGFVQESLQQAIDTVQHFHDKTNELVENAMLSEKVIQYGNRYRSSYASVAENLQIAENAFRSFEYRTALEHAATAVESVEPGAMEKVEKLVNEEISNR</sequence>
<dbReference type="NCBIfam" id="NF003413">
    <property type="entry name" value="PRK04778.1-7"/>
    <property type="match status" value="1"/>
</dbReference>
<dbReference type="RefSeq" id="WP_377935946.1">
    <property type="nucleotide sequence ID" value="NZ_JBHUMF010000030.1"/>
</dbReference>